<dbReference type="OrthoDB" id="10525428at2759"/>
<protein>
    <submittedName>
        <fullName evidence="1">Uncharacterized protein</fullName>
    </submittedName>
</protein>
<dbReference type="GeneID" id="36290691"/>
<gene>
    <name evidence="1" type="ORF">VC83_07647</name>
</gene>
<proteinExistence type="predicted"/>
<accession>A0A177A062</accession>
<reference evidence="1" key="1">
    <citation type="submission" date="2016-03" db="EMBL/GenBank/DDBJ databases">
        <title>Updated assembly of Pseudogymnoascus destructans, the fungus causing white-nose syndrome of bats.</title>
        <authorList>
            <person name="Palmer J.M."/>
            <person name="Drees K.P."/>
            <person name="Foster J.T."/>
            <person name="Lindner D.L."/>
        </authorList>
    </citation>
    <scope>NUCLEOTIDE SEQUENCE [LARGE SCALE GENOMIC DNA]</scope>
    <source>
        <strain evidence="1">20631-21</strain>
    </source>
</reference>
<dbReference type="RefSeq" id="XP_024320866.1">
    <property type="nucleotide sequence ID" value="XM_024471213.1"/>
</dbReference>
<name>A0A177A062_9PEZI</name>
<sequence length="151" mass="16582">MFGDWSTPLDNAEACPVTMLKLNGKSYVMQWQLPALRSSHGNIDQAVAVMADRPDAGDMNPEERDMVLTPKLPLNRTDTLGFISPSINTCWTRAAGLALAMEVFARSNFIQMWTDTSSLNRRLANSISQRSSSGRSTPAHGDPLLTAMLQL</sequence>
<organism evidence="1">
    <name type="scientific">Pseudogymnoascus destructans</name>
    <dbReference type="NCBI Taxonomy" id="655981"/>
    <lineage>
        <taxon>Eukaryota</taxon>
        <taxon>Fungi</taxon>
        <taxon>Dikarya</taxon>
        <taxon>Ascomycota</taxon>
        <taxon>Pezizomycotina</taxon>
        <taxon>Leotiomycetes</taxon>
        <taxon>Thelebolales</taxon>
        <taxon>Thelebolaceae</taxon>
        <taxon>Pseudogymnoascus</taxon>
    </lineage>
</organism>
<dbReference type="AlphaFoldDB" id="A0A177A062"/>
<dbReference type="Proteomes" id="UP000077154">
    <property type="component" value="Unassembled WGS sequence"/>
</dbReference>
<dbReference type="EMBL" id="KV441408">
    <property type="protein sequence ID" value="OAF55566.1"/>
    <property type="molecule type" value="Genomic_DNA"/>
</dbReference>
<evidence type="ECO:0000313" key="1">
    <source>
        <dbReference type="EMBL" id="OAF55566.1"/>
    </source>
</evidence>